<gene>
    <name evidence="1" type="ORF">MANES_13G011100</name>
</gene>
<dbReference type="EMBL" id="CM004399">
    <property type="protein sequence ID" value="OAY32343.1"/>
    <property type="molecule type" value="Genomic_DNA"/>
</dbReference>
<accession>A0A2C9UMU8</accession>
<name>A0A2C9UMU8_MANES</name>
<protein>
    <submittedName>
        <fullName evidence="1">Uncharacterized protein</fullName>
    </submittedName>
</protein>
<proteinExistence type="predicted"/>
<reference evidence="1" key="1">
    <citation type="submission" date="2016-02" db="EMBL/GenBank/DDBJ databases">
        <title>WGS assembly of Manihot esculenta.</title>
        <authorList>
            <person name="Bredeson J.V."/>
            <person name="Prochnik S.E."/>
            <person name="Lyons J.B."/>
            <person name="Schmutz J."/>
            <person name="Grimwood J."/>
            <person name="Vrebalov J."/>
            <person name="Bart R.S."/>
            <person name="Amuge T."/>
            <person name="Ferguson M.E."/>
            <person name="Green R."/>
            <person name="Putnam N."/>
            <person name="Stites J."/>
            <person name="Rounsley S."/>
            <person name="Rokhsar D.S."/>
        </authorList>
    </citation>
    <scope>NUCLEOTIDE SEQUENCE [LARGE SCALE GENOMIC DNA]</scope>
    <source>
        <tissue evidence="1">Leaf</tissue>
    </source>
</reference>
<dbReference type="AlphaFoldDB" id="A0A2C9UMU8"/>
<sequence length="50" mass="5947">MLILLQVVLHLQSDWFCMHDRYVRYGHLGASSHVHKNRKVHFFHAFGRAS</sequence>
<evidence type="ECO:0000313" key="1">
    <source>
        <dbReference type="EMBL" id="OAY32343.1"/>
    </source>
</evidence>
<organism evidence="1">
    <name type="scientific">Manihot esculenta</name>
    <name type="common">Cassava</name>
    <name type="synonym">Jatropha manihot</name>
    <dbReference type="NCBI Taxonomy" id="3983"/>
    <lineage>
        <taxon>Eukaryota</taxon>
        <taxon>Viridiplantae</taxon>
        <taxon>Streptophyta</taxon>
        <taxon>Embryophyta</taxon>
        <taxon>Tracheophyta</taxon>
        <taxon>Spermatophyta</taxon>
        <taxon>Magnoliopsida</taxon>
        <taxon>eudicotyledons</taxon>
        <taxon>Gunneridae</taxon>
        <taxon>Pentapetalae</taxon>
        <taxon>rosids</taxon>
        <taxon>fabids</taxon>
        <taxon>Malpighiales</taxon>
        <taxon>Euphorbiaceae</taxon>
        <taxon>Crotonoideae</taxon>
        <taxon>Manihoteae</taxon>
        <taxon>Manihot</taxon>
    </lineage>
</organism>